<gene>
    <name evidence="1" type="ORF">O6H91_05G007200</name>
</gene>
<evidence type="ECO:0000313" key="2">
    <source>
        <dbReference type="Proteomes" id="UP001162992"/>
    </source>
</evidence>
<sequence>MQLLNVLIRNEHDGVLVPIPQYPLYSATIALLGGCLVPYYLNEESNWSLDVKDLRKQVIAARDKGINVRGLVFINPGNPTGQCLSTTNLQQLIDFCFAENLVLFADEVYQQNIYQDDRPFVSAKKVLKDLGSPYSESVELVSFHTVSKGFLGECGQRGGYFELTNIHPQVVEELYKVASISLSPNVTGQIMMGLMVSPPKPGDISYNEYIAESKAVMESLRRRAHIMTDGFNSCENVICNFTEGGHVFISTNKTTSWSSICCQKCWKGTRCVLLSQAAGGHWNFNSSRLRIWSERGDFSSQNYNFTSGEGYARSHGQVPEIQYNIYGRIQ</sequence>
<protein>
    <submittedName>
        <fullName evidence="1">Uncharacterized protein</fullName>
    </submittedName>
</protein>
<reference evidence="2" key="1">
    <citation type="journal article" date="2024" name="Proc. Natl. Acad. Sci. U.S.A.">
        <title>Extraordinary preservation of gene collinearity over three hundred million years revealed in homosporous lycophytes.</title>
        <authorList>
            <person name="Li C."/>
            <person name="Wickell D."/>
            <person name="Kuo L.Y."/>
            <person name="Chen X."/>
            <person name="Nie B."/>
            <person name="Liao X."/>
            <person name="Peng D."/>
            <person name="Ji J."/>
            <person name="Jenkins J."/>
            <person name="Williams M."/>
            <person name="Shu S."/>
            <person name="Plott C."/>
            <person name="Barry K."/>
            <person name="Rajasekar S."/>
            <person name="Grimwood J."/>
            <person name="Han X."/>
            <person name="Sun S."/>
            <person name="Hou Z."/>
            <person name="He W."/>
            <person name="Dai G."/>
            <person name="Sun C."/>
            <person name="Schmutz J."/>
            <person name="Leebens-Mack J.H."/>
            <person name="Li F.W."/>
            <person name="Wang L."/>
        </authorList>
    </citation>
    <scope>NUCLEOTIDE SEQUENCE [LARGE SCALE GENOMIC DNA]</scope>
    <source>
        <strain evidence="2">cv. PW_Plant_1</strain>
    </source>
</reference>
<accession>A0ACC2DKD2</accession>
<dbReference type="EMBL" id="CM055096">
    <property type="protein sequence ID" value="KAJ7554745.1"/>
    <property type="molecule type" value="Genomic_DNA"/>
</dbReference>
<name>A0ACC2DKD2_DIPCM</name>
<evidence type="ECO:0000313" key="1">
    <source>
        <dbReference type="EMBL" id="KAJ7554745.1"/>
    </source>
</evidence>
<comment type="caution">
    <text evidence="1">The sequence shown here is derived from an EMBL/GenBank/DDBJ whole genome shotgun (WGS) entry which is preliminary data.</text>
</comment>
<organism evidence="1 2">
    <name type="scientific">Diphasiastrum complanatum</name>
    <name type="common">Issler's clubmoss</name>
    <name type="synonym">Lycopodium complanatum</name>
    <dbReference type="NCBI Taxonomy" id="34168"/>
    <lineage>
        <taxon>Eukaryota</taxon>
        <taxon>Viridiplantae</taxon>
        <taxon>Streptophyta</taxon>
        <taxon>Embryophyta</taxon>
        <taxon>Tracheophyta</taxon>
        <taxon>Lycopodiopsida</taxon>
        <taxon>Lycopodiales</taxon>
        <taxon>Lycopodiaceae</taxon>
        <taxon>Lycopodioideae</taxon>
        <taxon>Diphasiastrum</taxon>
    </lineage>
</organism>
<keyword evidence="2" id="KW-1185">Reference proteome</keyword>
<dbReference type="Proteomes" id="UP001162992">
    <property type="component" value="Chromosome 5"/>
</dbReference>
<proteinExistence type="predicted"/>